<comment type="caution">
    <text evidence="1">The sequence shown here is derived from an EMBL/GenBank/DDBJ whole genome shotgun (WGS) entry which is preliminary data.</text>
</comment>
<sequence>MPLLINTDVRPDNEIKQAMDEIIAYGMDTWKPLKFEGEYPTTGFGLSILRPRNVGIANDFWQMTVTTSFADWINDTGGDNEIRLVTGVFNLTIDPGTSELFPSANGLQMPYFNIEHLYATSDVARAWLTKPFAVKDNNNVTIQAVGRVAGTERLGLMGHIIGKRSLLIDATP</sequence>
<organism evidence="1">
    <name type="scientific">marine sediment metagenome</name>
    <dbReference type="NCBI Taxonomy" id="412755"/>
    <lineage>
        <taxon>unclassified sequences</taxon>
        <taxon>metagenomes</taxon>
        <taxon>ecological metagenomes</taxon>
    </lineage>
</organism>
<reference evidence="1" key="1">
    <citation type="journal article" date="2015" name="Nature">
        <title>Complex archaea that bridge the gap between prokaryotes and eukaryotes.</title>
        <authorList>
            <person name="Spang A."/>
            <person name="Saw J.H."/>
            <person name="Jorgensen S.L."/>
            <person name="Zaremba-Niedzwiedzka K."/>
            <person name="Martijn J."/>
            <person name="Lind A.E."/>
            <person name="van Eijk R."/>
            <person name="Schleper C."/>
            <person name="Guy L."/>
            <person name="Ettema T.J."/>
        </authorList>
    </citation>
    <scope>NUCLEOTIDE SEQUENCE</scope>
</reference>
<accession>A0A0F9E351</accession>
<gene>
    <name evidence="1" type="ORF">LCGC14_2125180</name>
</gene>
<name>A0A0F9E351_9ZZZZ</name>
<proteinExistence type="predicted"/>
<protein>
    <submittedName>
        <fullName evidence="1">Uncharacterized protein</fullName>
    </submittedName>
</protein>
<dbReference type="EMBL" id="LAZR01026536">
    <property type="protein sequence ID" value="KKL68419.1"/>
    <property type="molecule type" value="Genomic_DNA"/>
</dbReference>
<evidence type="ECO:0000313" key="1">
    <source>
        <dbReference type="EMBL" id="KKL68419.1"/>
    </source>
</evidence>
<dbReference type="AlphaFoldDB" id="A0A0F9E351"/>